<proteinExistence type="predicted"/>
<keyword evidence="1" id="KW-0732">Signal</keyword>
<dbReference type="EMBL" id="HE796683">
    <property type="protein sequence ID" value="CCH01741.1"/>
    <property type="molecule type" value="Genomic_DNA"/>
</dbReference>
<organism evidence="2 3">
    <name type="scientific">Fibrella aestuarina BUZ 2</name>
    <dbReference type="NCBI Taxonomy" id="1166018"/>
    <lineage>
        <taxon>Bacteria</taxon>
        <taxon>Pseudomonadati</taxon>
        <taxon>Bacteroidota</taxon>
        <taxon>Cytophagia</taxon>
        <taxon>Cytophagales</taxon>
        <taxon>Spirosomataceae</taxon>
        <taxon>Fibrella</taxon>
    </lineage>
</organism>
<accession>I0KC88</accession>
<sequence>MRLCVIAATLLLTACAAPKPFVAELKPNSLKANNLEETLSRRDEVMLAYSLVSYDAKNKAVGVVNGGWGVQSLKKGQQADLSNAQTIQLPIPQNGRIVASLVLLEVDDYNQASTLVSKIQRVNNIVSVPAGVLLSSVEALTPLKYVSAGLAAAGFGLQFANQLDDDDVLGQSSVELTDAQLKQSSKRSMRVPVRFTGTHLRDSFDYELTYDVVLKNVKIKPSGQD</sequence>
<feature type="chain" id="PRO_5003630070" evidence="1">
    <location>
        <begin position="17"/>
        <end position="225"/>
    </location>
</feature>
<dbReference type="PROSITE" id="PS51257">
    <property type="entry name" value="PROKAR_LIPOPROTEIN"/>
    <property type="match status" value="1"/>
</dbReference>
<dbReference type="AlphaFoldDB" id="I0KC88"/>
<dbReference type="STRING" id="1166018.FAES_3734"/>
<evidence type="ECO:0000313" key="3">
    <source>
        <dbReference type="Proteomes" id="UP000011058"/>
    </source>
</evidence>
<keyword evidence="3" id="KW-1185">Reference proteome</keyword>
<reference evidence="2 3" key="1">
    <citation type="journal article" date="2012" name="J. Bacteriol.">
        <title>Genome Sequence of Fibrella aestuarina BUZ 2T, a Filamentous Marine Bacterium.</title>
        <authorList>
            <person name="Filippini M."/>
            <person name="Qi W."/>
            <person name="Blom J."/>
            <person name="Goesmann A."/>
            <person name="Smits T.H."/>
            <person name="Bagheri H.C."/>
        </authorList>
    </citation>
    <scope>NUCLEOTIDE SEQUENCE [LARGE SCALE GENOMIC DNA]</scope>
    <source>
        <strain evidence="3">BUZ 2T</strain>
    </source>
</reference>
<dbReference type="PATRIC" id="fig|1166018.3.peg.5518"/>
<dbReference type="OrthoDB" id="949311at2"/>
<evidence type="ECO:0000256" key="1">
    <source>
        <dbReference type="SAM" id="SignalP"/>
    </source>
</evidence>
<dbReference type="eggNOG" id="ENOG502ZDUD">
    <property type="taxonomic scope" value="Bacteria"/>
</dbReference>
<dbReference type="Proteomes" id="UP000011058">
    <property type="component" value="Chromosome"/>
</dbReference>
<dbReference type="RefSeq" id="WP_015332840.1">
    <property type="nucleotide sequence ID" value="NC_020054.1"/>
</dbReference>
<gene>
    <name evidence="2" type="ORF">FAES_3734</name>
</gene>
<protein>
    <submittedName>
        <fullName evidence="2">Uncharacterized protein</fullName>
    </submittedName>
</protein>
<evidence type="ECO:0000313" key="2">
    <source>
        <dbReference type="EMBL" id="CCH01741.1"/>
    </source>
</evidence>
<name>I0KC88_9BACT</name>
<dbReference type="KEGG" id="fae:FAES_3734"/>
<feature type="signal peptide" evidence="1">
    <location>
        <begin position="1"/>
        <end position="16"/>
    </location>
</feature>
<dbReference type="HOGENOM" id="CLU_1228410_0_0_10"/>